<dbReference type="InterPro" id="IPR045214">
    <property type="entry name" value="Surf1/Surf4"/>
</dbReference>
<comment type="similarity">
    <text evidence="5">Belongs to the SURF1 family.</text>
</comment>
<name>A0A9P8VT65_9HYPO</name>
<feature type="transmembrane region" description="Helical" evidence="5">
    <location>
        <begin position="71"/>
        <end position="90"/>
    </location>
</feature>
<dbReference type="PANTHER" id="PTHR23427:SF2">
    <property type="entry name" value="SURFEIT LOCUS PROTEIN 1"/>
    <property type="match status" value="1"/>
</dbReference>
<evidence type="ECO:0000256" key="3">
    <source>
        <dbReference type="ARBA" id="ARBA00022989"/>
    </source>
</evidence>
<evidence type="ECO:0000256" key="2">
    <source>
        <dbReference type="ARBA" id="ARBA00022692"/>
    </source>
</evidence>
<dbReference type="GO" id="GO:0005743">
    <property type="term" value="C:mitochondrial inner membrane"/>
    <property type="evidence" value="ECO:0007669"/>
    <property type="project" value="UniProtKB-SubCell"/>
</dbReference>
<dbReference type="PANTHER" id="PTHR23427">
    <property type="entry name" value="SURFEIT LOCUS PROTEIN"/>
    <property type="match status" value="1"/>
</dbReference>
<gene>
    <name evidence="6" type="ORF">B0T10DRAFT_498100</name>
</gene>
<keyword evidence="3 5" id="KW-1133">Transmembrane helix</keyword>
<dbReference type="GO" id="GO:0033617">
    <property type="term" value="P:mitochondrial respiratory chain complex IV assembly"/>
    <property type="evidence" value="ECO:0007669"/>
    <property type="project" value="TreeGrafter"/>
</dbReference>
<protein>
    <recommendedName>
        <fullName evidence="5">SURF1-like protein</fullName>
    </recommendedName>
</protein>
<keyword evidence="4 5" id="KW-0472">Membrane</keyword>
<evidence type="ECO:0000313" key="7">
    <source>
        <dbReference type="Proteomes" id="UP000777438"/>
    </source>
</evidence>
<dbReference type="Pfam" id="PF02104">
    <property type="entry name" value="SURF1"/>
    <property type="match status" value="1"/>
</dbReference>
<comment type="caution">
    <text evidence="6">The sequence shown here is derived from an EMBL/GenBank/DDBJ whole genome shotgun (WGS) entry which is preliminary data.</text>
</comment>
<proteinExistence type="inferred from homology"/>
<keyword evidence="2 5" id="KW-0812">Transmembrane</keyword>
<keyword evidence="5" id="KW-0999">Mitochondrion inner membrane</keyword>
<dbReference type="EMBL" id="JAGPYM010000036">
    <property type="protein sequence ID" value="KAH6874894.1"/>
    <property type="molecule type" value="Genomic_DNA"/>
</dbReference>
<dbReference type="OrthoDB" id="10040024at2759"/>
<sequence length="315" mass="36085">MNAPQNILLRTLRASRQLPRCVRFVRPAPAPRSFNSSAFRRNTSKQPAEDPDFVSILDGPPKLVRAGKRHGPGLIILAIIPITAFILGTWQVQRLGWKTELIAKFEDRLVRDPLPLPPTVDPDAVHDFDYRRVTATGRFRHDKEMLVGPRMRDGTDGYMVVTPLEREGGSTILVNRGWIDKKHRNQRTRPDGLPTGQVTVEGLLREPWKKNMFTPENRPERGDFFFPDVKQMAELTGSQPVWIEATMEPEFMQMIDYETRGIPYGRAAEVNLRNNHAQYIFTWYGLCAATSIMLWMVVKKPSTDIARRVARSKRL</sequence>
<dbReference type="CDD" id="cd06662">
    <property type="entry name" value="SURF1"/>
    <property type="match status" value="1"/>
</dbReference>
<comment type="function">
    <text evidence="5">Probably involved in the biogenesis of the COX complex.</text>
</comment>
<keyword evidence="7" id="KW-1185">Reference proteome</keyword>
<comment type="subcellular location">
    <subcellularLocation>
        <location evidence="1">Membrane</location>
    </subcellularLocation>
    <subcellularLocation>
        <location evidence="5">Mitochondrion inner membrane</location>
        <topology evidence="5">Multi-pass membrane protein</topology>
    </subcellularLocation>
</comment>
<accession>A0A9P8VT65</accession>
<reference evidence="6 7" key="1">
    <citation type="journal article" date="2021" name="Nat. Commun.">
        <title>Genetic determinants of endophytism in the Arabidopsis root mycobiome.</title>
        <authorList>
            <person name="Mesny F."/>
            <person name="Miyauchi S."/>
            <person name="Thiergart T."/>
            <person name="Pickel B."/>
            <person name="Atanasova L."/>
            <person name="Karlsson M."/>
            <person name="Huettel B."/>
            <person name="Barry K.W."/>
            <person name="Haridas S."/>
            <person name="Chen C."/>
            <person name="Bauer D."/>
            <person name="Andreopoulos W."/>
            <person name="Pangilinan J."/>
            <person name="LaButti K."/>
            <person name="Riley R."/>
            <person name="Lipzen A."/>
            <person name="Clum A."/>
            <person name="Drula E."/>
            <person name="Henrissat B."/>
            <person name="Kohler A."/>
            <person name="Grigoriev I.V."/>
            <person name="Martin F.M."/>
            <person name="Hacquard S."/>
        </authorList>
    </citation>
    <scope>NUCLEOTIDE SEQUENCE [LARGE SCALE GENOMIC DNA]</scope>
    <source>
        <strain evidence="6 7">MPI-CAGE-CH-0241</strain>
    </source>
</reference>
<dbReference type="Proteomes" id="UP000777438">
    <property type="component" value="Unassembled WGS sequence"/>
</dbReference>
<dbReference type="PROSITE" id="PS50895">
    <property type="entry name" value="SURF1"/>
    <property type="match status" value="1"/>
</dbReference>
<dbReference type="AlphaFoldDB" id="A0A9P8VT65"/>
<dbReference type="InterPro" id="IPR002994">
    <property type="entry name" value="Surf1/Shy1"/>
</dbReference>
<feature type="transmembrane region" description="Helical" evidence="5">
    <location>
        <begin position="279"/>
        <end position="298"/>
    </location>
</feature>
<evidence type="ECO:0000313" key="6">
    <source>
        <dbReference type="EMBL" id="KAH6874894.1"/>
    </source>
</evidence>
<evidence type="ECO:0000256" key="5">
    <source>
        <dbReference type="RuleBase" id="RU363076"/>
    </source>
</evidence>
<keyword evidence="5" id="KW-0496">Mitochondrion</keyword>
<evidence type="ECO:0000256" key="1">
    <source>
        <dbReference type="ARBA" id="ARBA00004370"/>
    </source>
</evidence>
<organism evidence="6 7">
    <name type="scientific">Thelonectria olida</name>
    <dbReference type="NCBI Taxonomy" id="1576542"/>
    <lineage>
        <taxon>Eukaryota</taxon>
        <taxon>Fungi</taxon>
        <taxon>Dikarya</taxon>
        <taxon>Ascomycota</taxon>
        <taxon>Pezizomycotina</taxon>
        <taxon>Sordariomycetes</taxon>
        <taxon>Hypocreomycetidae</taxon>
        <taxon>Hypocreales</taxon>
        <taxon>Nectriaceae</taxon>
        <taxon>Thelonectria</taxon>
    </lineage>
</organism>
<evidence type="ECO:0000256" key="4">
    <source>
        <dbReference type="ARBA" id="ARBA00023136"/>
    </source>
</evidence>